<dbReference type="Gene3D" id="3.40.50.1820">
    <property type="entry name" value="alpha/beta hydrolase"/>
    <property type="match status" value="1"/>
</dbReference>
<accession>A0ABR7VGZ2</accession>
<dbReference type="Proteomes" id="UP000621631">
    <property type="component" value="Unassembled WGS sequence"/>
</dbReference>
<dbReference type="InterPro" id="IPR029058">
    <property type="entry name" value="AB_hydrolase_fold"/>
</dbReference>
<sequence>MVFNGNYSDKRNIKTEYPREIIKKDHVWIPLSDGAKLAATIWLPKDAEDSALPQVNYDERPGKWIADTSWPSTQVNEEKFWLDKNGTMAQKPCTAEKVIIPSVQEHGYYAGVCFV</sequence>
<reference evidence="1 2" key="1">
    <citation type="submission" date="2020-09" db="EMBL/GenBank/DDBJ databases">
        <title>Draft Genome Sequences of Oil-Oxidizing Bacteria Halomonas titanicae, Marinobacter lutaoensis, and Virgibacillus halodenitrificans Isolated from Highly Saline Environments.</title>
        <authorList>
            <person name="Grouzdev D.S."/>
            <person name="Sokolova D.S."/>
            <person name="Semenova E.M."/>
            <person name="Borzenkov I.A."/>
            <person name="Bidzhieva S.K."/>
            <person name="Poltaraus A.B."/>
            <person name="Nazina T.N."/>
        </authorList>
    </citation>
    <scope>NUCLEOTIDE SEQUENCE [LARGE SCALE GENOMIC DNA]</scope>
    <source>
        <strain evidence="1 2">VKM B-3472D</strain>
    </source>
</reference>
<gene>
    <name evidence="1" type="ORF">IC602_01165</name>
</gene>
<comment type="caution">
    <text evidence="1">The sequence shown here is derived from an EMBL/GenBank/DDBJ whole genome shotgun (WGS) entry which is preliminary data.</text>
</comment>
<dbReference type="SUPFAM" id="SSF53474">
    <property type="entry name" value="alpha/beta-Hydrolases"/>
    <property type="match status" value="1"/>
</dbReference>
<evidence type="ECO:0000313" key="2">
    <source>
        <dbReference type="Proteomes" id="UP000621631"/>
    </source>
</evidence>
<name>A0ABR7VGZ2_VIRHA</name>
<dbReference type="RefSeq" id="WP_077358643.1">
    <property type="nucleotide sequence ID" value="NZ_CP126077.1"/>
</dbReference>
<proteinExistence type="predicted"/>
<protein>
    <submittedName>
        <fullName evidence="1">Uncharacterized protein</fullName>
    </submittedName>
</protein>
<organism evidence="1 2">
    <name type="scientific">Virgibacillus halodenitrificans</name>
    <name type="common">Bacillus halodenitrificans</name>
    <dbReference type="NCBI Taxonomy" id="1482"/>
    <lineage>
        <taxon>Bacteria</taxon>
        <taxon>Bacillati</taxon>
        <taxon>Bacillota</taxon>
        <taxon>Bacilli</taxon>
        <taxon>Bacillales</taxon>
        <taxon>Bacillaceae</taxon>
        <taxon>Virgibacillus</taxon>
    </lineage>
</organism>
<dbReference type="EMBL" id="JACWEZ010000001">
    <property type="protein sequence ID" value="MBD1221218.1"/>
    <property type="molecule type" value="Genomic_DNA"/>
</dbReference>
<evidence type="ECO:0000313" key="1">
    <source>
        <dbReference type="EMBL" id="MBD1221218.1"/>
    </source>
</evidence>
<keyword evidence="2" id="KW-1185">Reference proteome</keyword>